<dbReference type="Proteomes" id="UP000185911">
    <property type="component" value="Unassembled WGS sequence"/>
</dbReference>
<dbReference type="InterPro" id="IPR006660">
    <property type="entry name" value="Arsenate_reductase-like"/>
</dbReference>
<dbReference type="Pfam" id="PF03960">
    <property type="entry name" value="ArsC"/>
    <property type="match status" value="1"/>
</dbReference>
<organism evidence="3 4">
    <name type="scientific">Rhodoferax antarcticus ANT.BR</name>
    <dbReference type="NCBI Taxonomy" id="1111071"/>
    <lineage>
        <taxon>Bacteria</taxon>
        <taxon>Pseudomonadati</taxon>
        <taxon>Pseudomonadota</taxon>
        <taxon>Betaproteobacteria</taxon>
        <taxon>Burkholderiales</taxon>
        <taxon>Comamonadaceae</taxon>
        <taxon>Rhodoferax</taxon>
    </lineage>
</organism>
<dbReference type="SUPFAM" id="SSF52833">
    <property type="entry name" value="Thioredoxin-like"/>
    <property type="match status" value="1"/>
</dbReference>
<dbReference type="PROSITE" id="PS51353">
    <property type="entry name" value="ARSC"/>
    <property type="match status" value="1"/>
</dbReference>
<protein>
    <submittedName>
        <fullName evidence="3">Protein YffB</fullName>
    </submittedName>
</protein>
<dbReference type="NCBIfam" id="TIGR01617">
    <property type="entry name" value="arsC_related"/>
    <property type="match status" value="1"/>
</dbReference>
<keyword evidence="4" id="KW-1185">Reference proteome</keyword>
<dbReference type="Gene3D" id="3.40.30.10">
    <property type="entry name" value="Glutaredoxin"/>
    <property type="match status" value="1"/>
</dbReference>
<evidence type="ECO:0000313" key="4">
    <source>
        <dbReference type="Proteomes" id="UP000185911"/>
    </source>
</evidence>
<dbReference type="RefSeq" id="WP_075587832.1">
    <property type="nucleotide sequence ID" value="NZ_MSYM01000018.1"/>
</dbReference>
<evidence type="ECO:0000256" key="2">
    <source>
        <dbReference type="PROSITE-ProRule" id="PRU01282"/>
    </source>
</evidence>
<evidence type="ECO:0000256" key="1">
    <source>
        <dbReference type="ARBA" id="ARBA00007198"/>
    </source>
</evidence>
<dbReference type="AlphaFoldDB" id="A0A1Q8YAR5"/>
<dbReference type="InterPro" id="IPR036249">
    <property type="entry name" value="Thioredoxin-like_sf"/>
</dbReference>
<gene>
    <name evidence="3" type="primary">yffB</name>
    <name evidence="3" type="ORF">BLL52_3729</name>
</gene>
<evidence type="ECO:0000313" key="3">
    <source>
        <dbReference type="EMBL" id="OLP04910.1"/>
    </source>
</evidence>
<dbReference type="PANTHER" id="PTHR30041">
    <property type="entry name" value="ARSENATE REDUCTASE"/>
    <property type="match status" value="1"/>
</dbReference>
<dbReference type="PANTHER" id="PTHR30041:SF8">
    <property type="entry name" value="PROTEIN YFFB"/>
    <property type="match status" value="1"/>
</dbReference>
<dbReference type="STRING" id="81479.RA876_12505"/>
<accession>A0A1Q8YAR5</accession>
<sequence length="124" mass="13326">MKNPEKTTSHVTVFGIPNCDTVKKARTWLAGQALEVAFHDFKKQGVPVDLLPGWLAAVGWEALVNHKGTTWRKLDEATRLAVVDDASATALMLANPSVIKRPVVVWGDGSVSVGFSAEAFAGRV</sequence>
<reference evidence="3 4" key="1">
    <citation type="submission" date="2017-01" db="EMBL/GenBank/DDBJ databases">
        <title>Genome sequence of Rhodoferax antarcticus ANT.BR, a psychrophilic purple nonsulfur bacterium from an Antarctic microbial mat.</title>
        <authorList>
            <person name="Baker J."/>
            <person name="Riester C."/>
            <person name="Skinner B."/>
            <person name="Newell A."/>
            <person name="Swingley W."/>
            <person name="Madigan M."/>
            <person name="Jung D."/>
            <person name="Asao M."/>
            <person name="Chen M."/>
            <person name="Loughlin P."/>
            <person name="Pan H."/>
            <person name="Lin S."/>
            <person name="Li N."/>
            <person name="Shaw J."/>
            <person name="Prado M."/>
            <person name="Sherman C."/>
            <person name="Li X."/>
            <person name="Tang J."/>
            <person name="Blankenship R."/>
            <person name="Zhao T."/>
            <person name="Touchman J."/>
            <person name="Sattley M."/>
        </authorList>
    </citation>
    <scope>NUCLEOTIDE SEQUENCE [LARGE SCALE GENOMIC DNA]</scope>
    <source>
        <strain evidence="3 4">ANT.BR</strain>
    </source>
</reference>
<dbReference type="CDD" id="cd03035">
    <property type="entry name" value="ArsC_Yffb"/>
    <property type="match status" value="1"/>
</dbReference>
<name>A0A1Q8YAR5_9BURK</name>
<comment type="similarity">
    <text evidence="1 2">Belongs to the ArsC family.</text>
</comment>
<dbReference type="NCBIfam" id="NF008107">
    <property type="entry name" value="PRK10853.1"/>
    <property type="match status" value="1"/>
</dbReference>
<comment type="caution">
    <text evidence="3">The sequence shown here is derived from an EMBL/GenBank/DDBJ whole genome shotgun (WGS) entry which is preliminary data.</text>
</comment>
<dbReference type="EMBL" id="MSYM01000018">
    <property type="protein sequence ID" value="OLP04910.1"/>
    <property type="molecule type" value="Genomic_DNA"/>
</dbReference>
<proteinExistence type="inferred from homology"/>
<dbReference type="InterPro" id="IPR006504">
    <property type="entry name" value="Tscrpt_reg_Spx/MgsR"/>
</dbReference>